<dbReference type="AlphaFoldDB" id="A0A9R1WH45"/>
<protein>
    <submittedName>
        <fullName evidence="1">Uncharacterized protein</fullName>
    </submittedName>
</protein>
<comment type="caution">
    <text evidence="1">The sequence shown here is derived from an EMBL/GenBank/DDBJ whole genome shotgun (WGS) entry which is preliminary data.</text>
</comment>
<keyword evidence="2" id="KW-1185">Reference proteome</keyword>
<dbReference type="EMBL" id="NBSK02000001">
    <property type="protein sequence ID" value="KAJ0225271.1"/>
    <property type="molecule type" value="Genomic_DNA"/>
</dbReference>
<proteinExistence type="predicted"/>
<organism evidence="1 2">
    <name type="scientific">Lactuca sativa</name>
    <name type="common">Garden lettuce</name>
    <dbReference type="NCBI Taxonomy" id="4236"/>
    <lineage>
        <taxon>Eukaryota</taxon>
        <taxon>Viridiplantae</taxon>
        <taxon>Streptophyta</taxon>
        <taxon>Embryophyta</taxon>
        <taxon>Tracheophyta</taxon>
        <taxon>Spermatophyta</taxon>
        <taxon>Magnoliopsida</taxon>
        <taxon>eudicotyledons</taxon>
        <taxon>Gunneridae</taxon>
        <taxon>Pentapetalae</taxon>
        <taxon>asterids</taxon>
        <taxon>campanulids</taxon>
        <taxon>Asterales</taxon>
        <taxon>Asteraceae</taxon>
        <taxon>Cichorioideae</taxon>
        <taxon>Cichorieae</taxon>
        <taxon>Lactucinae</taxon>
        <taxon>Lactuca</taxon>
    </lineage>
</organism>
<name>A0A9R1WH45_LACSA</name>
<gene>
    <name evidence="1" type="ORF">LSAT_V11C100038890</name>
</gene>
<evidence type="ECO:0000313" key="2">
    <source>
        <dbReference type="Proteomes" id="UP000235145"/>
    </source>
</evidence>
<sequence length="85" mass="9719">MTSLTFSASVISVFSPCLAHSYLIRGSLRYGNEDRERNFDWELSQHRTGLRSRSHSECFRTRLGTKRFSTQFLGLPSELGKYGLA</sequence>
<accession>A0A9R1WH45</accession>
<dbReference type="Proteomes" id="UP000235145">
    <property type="component" value="Unassembled WGS sequence"/>
</dbReference>
<reference evidence="1 2" key="1">
    <citation type="journal article" date="2017" name="Nat. Commun.">
        <title>Genome assembly with in vitro proximity ligation data and whole-genome triplication in lettuce.</title>
        <authorList>
            <person name="Reyes-Chin-Wo S."/>
            <person name="Wang Z."/>
            <person name="Yang X."/>
            <person name="Kozik A."/>
            <person name="Arikit S."/>
            <person name="Song C."/>
            <person name="Xia L."/>
            <person name="Froenicke L."/>
            <person name="Lavelle D.O."/>
            <person name="Truco M.J."/>
            <person name="Xia R."/>
            <person name="Zhu S."/>
            <person name="Xu C."/>
            <person name="Xu H."/>
            <person name="Xu X."/>
            <person name="Cox K."/>
            <person name="Korf I."/>
            <person name="Meyers B.C."/>
            <person name="Michelmore R.W."/>
        </authorList>
    </citation>
    <scope>NUCLEOTIDE SEQUENCE [LARGE SCALE GENOMIC DNA]</scope>
    <source>
        <strain evidence="2">cv. Salinas</strain>
        <tissue evidence="1">Seedlings</tissue>
    </source>
</reference>
<evidence type="ECO:0000313" key="1">
    <source>
        <dbReference type="EMBL" id="KAJ0225271.1"/>
    </source>
</evidence>